<dbReference type="InterPro" id="IPR037923">
    <property type="entry name" value="HTH-like"/>
</dbReference>
<dbReference type="OrthoDB" id="9778008at2"/>
<dbReference type="Proteomes" id="UP000006860">
    <property type="component" value="Chromosome"/>
</dbReference>
<proteinExistence type="predicted"/>
<dbReference type="SUPFAM" id="SSF51215">
    <property type="entry name" value="Regulatory protein AraC"/>
    <property type="match status" value="1"/>
</dbReference>
<keyword evidence="1" id="KW-0963">Cytoplasm</keyword>
<gene>
    <name evidence="6" type="ordered locus">Plabr_4226</name>
</gene>
<keyword evidence="7" id="KW-1185">Reference proteome</keyword>
<sequence length="310" mass="34728">MLPDEDIRFTPFRNANSMTLDSNRPRNTPVPENVLGSGIWVFESAHDTTFTMSATRHSFPKLLYFREGRGHLEFSQAGGPKPLPCQAGDCVIVPAHTDHFIKDAPGEPLSLYGLAMDPRKIPACGELSDLLPSGSLPRQRVVLLDVESRLRRLLYLTAQDSPIANLRAVAAAIELMAVIAQSRTAETNDKAASRLNACPEIDEYLRWLSTSFFEPVTLDDAADACGFSRRKFTDQFKRRTGMTWLNYLHTLRVRHAVSLLKETNSPVTSIAFQCGFDDLSTFYRVFKRIAGQQPRDIRQAEIPDASTQRD</sequence>
<dbReference type="PANTHER" id="PTHR46796:SF13">
    <property type="entry name" value="HTH-TYPE TRANSCRIPTIONAL ACTIVATOR RHAS"/>
    <property type="match status" value="1"/>
</dbReference>
<protein>
    <submittedName>
        <fullName evidence="6">Transcriptional regulator, AraC family</fullName>
    </submittedName>
</protein>
<dbReference type="AlphaFoldDB" id="F0SIV0"/>
<name>F0SIV0_RUBBR</name>
<reference evidence="7" key="1">
    <citation type="submission" date="2011-02" db="EMBL/GenBank/DDBJ databases">
        <title>The complete genome of Planctomyces brasiliensis DSM 5305.</title>
        <authorList>
            <person name="Lucas S."/>
            <person name="Copeland A."/>
            <person name="Lapidus A."/>
            <person name="Bruce D."/>
            <person name="Goodwin L."/>
            <person name="Pitluck S."/>
            <person name="Kyrpides N."/>
            <person name="Mavromatis K."/>
            <person name="Pagani I."/>
            <person name="Ivanova N."/>
            <person name="Ovchinnikova G."/>
            <person name="Lu M."/>
            <person name="Detter J.C."/>
            <person name="Han C."/>
            <person name="Land M."/>
            <person name="Hauser L."/>
            <person name="Markowitz V."/>
            <person name="Cheng J.-F."/>
            <person name="Hugenholtz P."/>
            <person name="Woyke T."/>
            <person name="Wu D."/>
            <person name="Tindall B."/>
            <person name="Pomrenke H.G."/>
            <person name="Brambilla E."/>
            <person name="Klenk H.-P."/>
            <person name="Eisen J.A."/>
        </authorList>
    </citation>
    <scope>NUCLEOTIDE SEQUENCE [LARGE SCALE GENOMIC DNA]</scope>
    <source>
        <strain evidence="7">ATCC 49424 / DSM 5305 / JCM 21570 / NBRC 103401 / IFAM 1448</strain>
    </source>
</reference>
<evidence type="ECO:0000313" key="6">
    <source>
        <dbReference type="EMBL" id="ADY61799.1"/>
    </source>
</evidence>
<dbReference type="STRING" id="756272.Plabr_4226"/>
<dbReference type="InterPro" id="IPR018060">
    <property type="entry name" value="HTH_AraC"/>
</dbReference>
<dbReference type="EMBL" id="CP002546">
    <property type="protein sequence ID" value="ADY61799.1"/>
    <property type="molecule type" value="Genomic_DNA"/>
</dbReference>
<dbReference type="GO" id="GO:0043565">
    <property type="term" value="F:sequence-specific DNA binding"/>
    <property type="evidence" value="ECO:0007669"/>
    <property type="project" value="InterPro"/>
</dbReference>
<dbReference type="InterPro" id="IPR009057">
    <property type="entry name" value="Homeodomain-like_sf"/>
</dbReference>
<dbReference type="InterPro" id="IPR050204">
    <property type="entry name" value="AraC_XylS_family_regulators"/>
</dbReference>
<dbReference type="Gene3D" id="1.10.10.60">
    <property type="entry name" value="Homeodomain-like"/>
    <property type="match status" value="2"/>
</dbReference>
<dbReference type="GO" id="GO:0003700">
    <property type="term" value="F:DNA-binding transcription factor activity"/>
    <property type="evidence" value="ECO:0007669"/>
    <property type="project" value="InterPro"/>
</dbReference>
<evidence type="ECO:0000256" key="1">
    <source>
        <dbReference type="ARBA" id="ARBA00022490"/>
    </source>
</evidence>
<keyword evidence="4" id="KW-0804">Transcription</keyword>
<evidence type="ECO:0000256" key="2">
    <source>
        <dbReference type="ARBA" id="ARBA00023015"/>
    </source>
</evidence>
<evidence type="ECO:0000259" key="5">
    <source>
        <dbReference type="PROSITE" id="PS01124"/>
    </source>
</evidence>
<dbReference type="SMART" id="SM00342">
    <property type="entry name" value="HTH_ARAC"/>
    <property type="match status" value="1"/>
</dbReference>
<dbReference type="Gene3D" id="2.60.120.10">
    <property type="entry name" value="Jelly Rolls"/>
    <property type="match status" value="1"/>
</dbReference>
<dbReference type="PROSITE" id="PS01124">
    <property type="entry name" value="HTH_ARAC_FAMILY_2"/>
    <property type="match status" value="1"/>
</dbReference>
<evidence type="ECO:0000256" key="3">
    <source>
        <dbReference type="ARBA" id="ARBA00023125"/>
    </source>
</evidence>
<accession>F0SIV0</accession>
<dbReference type="eggNOG" id="COG0662">
    <property type="taxonomic scope" value="Bacteria"/>
</dbReference>
<dbReference type="Pfam" id="PF02311">
    <property type="entry name" value="AraC_binding"/>
    <property type="match status" value="1"/>
</dbReference>
<dbReference type="HOGENOM" id="CLU_000445_88_3_0"/>
<keyword evidence="3" id="KW-0238">DNA-binding</keyword>
<evidence type="ECO:0000313" key="7">
    <source>
        <dbReference type="Proteomes" id="UP000006860"/>
    </source>
</evidence>
<keyword evidence="2" id="KW-0805">Transcription regulation</keyword>
<dbReference type="eggNOG" id="COG2207">
    <property type="taxonomic scope" value="Bacteria"/>
</dbReference>
<dbReference type="Pfam" id="PF12833">
    <property type="entry name" value="HTH_18"/>
    <property type="match status" value="1"/>
</dbReference>
<evidence type="ECO:0000256" key="4">
    <source>
        <dbReference type="ARBA" id="ARBA00023163"/>
    </source>
</evidence>
<dbReference type="InterPro" id="IPR014710">
    <property type="entry name" value="RmlC-like_jellyroll"/>
</dbReference>
<dbReference type="KEGG" id="pbs:Plabr_4226"/>
<dbReference type="PANTHER" id="PTHR46796">
    <property type="entry name" value="HTH-TYPE TRANSCRIPTIONAL ACTIVATOR RHAS-RELATED"/>
    <property type="match status" value="1"/>
</dbReference>
<feature type="domain" description="HTH araC/xylS-type" evidence="5">
    <location>
        <begin position="202"/>
        <end position="300"/>
    </location>
</feature>
<dbReference type="SUPFAM" id="SSF46689">
    <property type="entry name" value="Homeodomain-like"/>
    <property type="match status" value="2"/>
</dbReference>
<organism evidence="6 7">
    <name type="scientific">Rubinisphaera brasiliensis (strain ATCC 49424 / DSM 5305 / JCM 21570 / IAM 15109 / NBRC 103401 / IFAM 1448)</name>
    <name type="common">Planctomyces brasiliensis</name>
    <dbReference type="NCBI Taxonomy" id="756272"/>
    <lineage>
        <taxon>Bacteria</taxon>
        <taxon>Pseudomonadati</taxon>
        <taxon>Planctomycetota</taxon>
        <taxon>Planctomycetia</taxon>
        <taxon>Planctomycetales</taxon>
        <taxon>Planctomycetaceae</taxon>
        <taxon>Rubinisphaera</taxon>
    </lineage>
</organism>
<dbReference type="InterPro" id="IPR003313">
    <property type="entry name" value="AraC-bd"/>
</dbReference>